<reference evidence="1" key="1">
    <citation type="submission" date="2020-08" db="EMBL/GenBank/DDBJ databases">
        <title>Genome public.</title>
        <authorList>
            <person name="Liu C."/>
            <person name="Sun Q."/>
        </authorList>
    </citation>
    <scope>NUCLEOTIDE SEQUENCE</scope>
    <source>
        <strain evidence="1">BX8</strain>
    </source>
</reference>
<dbReference type="RefSeq" id="WP_186887505.1">
    <property type="nucleotide sequence ID" value="NZ_JACONZ010000002.1"/>
</dbReference>
<organism evidence="1 2">
    <name type="scientific">Anaerofilum hominis</name>
    <dbReference type="NCBI Taxonomy" id="2763016"/>
    <lineage>
        <taxon>Bacteria</taxon>
        <taxon>Bacillati</taxon>
        <taxon>Bacillota</taxon>
        <taxon>Clostridia</taxon>
        <taxon>Eubacteriales</taxon>
        <taxon>Oscillospiraceae</taxon>
        <taxon>Anaerofilum</taxon>
    </lineage>
</organism>
<dbReference type="Pfam" id="PF01987">
    <property type="entry name" value="AIM24"/>
    <property type="match status" value="1"/>
</dbReference>
<dbReference type="InterPro" id="IPR016031">
    <property type="entry name" value="Trp_RNA-bd_attenuator-like_dom"/>
</dbReference>
<accession>A0A923I6D7</accession>
<evidence type="ECO:0000313" key="2">
    <source>
        <dbReference type="Proteomes" id="UP000659630"/>
    </source>
</evidence>
<gene>
    <name evidence="1" type="ORF">H8S23_06440</name>
</gene>
<dbReference type="SUPFAM" id="SSF51219">
    <property type="entry name" value="TRAP-like"/>
    <property type="match status" value="1"/>
</dbReference>
<dbReference type="EMBL" id="JACONZ010000002">
    <property type="protein sequence ID" value="MBC5581140.1"/>
    <property type="molecule type" value="Genomic_DNA"/>
</dbReference>
<dbReference type="NCBIfam" id="TIGR00266">
    <property type="entry name" value="TIGR00266 family protein"/>
    <property type="match status" value="1"/>
</dbReference>
<sequence length="226" mass="23730">MQYKIDGTPLPVVTCTLEAGETMITESGAMAWMTPNMKMETTSNGGVGKVLGRMFSGESMFQNRYTAVGEQGLIAFASCFPGSIMPFDIAPGSGIICQKKSFLASEAGVELSIFFQKKAGAGFFGGEGFIMQKLSGSGRAFIEIDGHAVQYDLAPGQSMVVDTGYLAAMSETCSIEVTAVPGVKNMLFGGEGVFNTVVRGPGRIILQSMPVNVVAGALRPFFPSSG</sequence>
<protein>
    <submittedName>
        <fullName evidence="1">TIGR00266 family protein</fullName>
    </submittedName>
</protein>
<dbReference type="InterPro" id="IPR002838">
    <property type="entry name" value="AIM24"/>
</dbReference>
<dbReference type="PANTHER" id="PTHR43657">
    <property type="entry name" value="TRYPTOPHAN RNA-BINDING ATTENUATOR PROTEIN-LIKE PROTEIN"/>
    <property type="match status" value="1"/>
</dbReference>
<dbReference type="Proteomes" id="UP000659630">
    <property type="component" value="Unassembled WGS sequence"/>
</dbReference>
<comment type="caution">
    <text evidence="1">The sequence shown here is derived from an EMBL/GenBank/DDBJ whole genome shotgun (WGS) entry which is preliminary data.</text>
</comment>
<dbReference type="AlphaFoldDB" id="A0A923I6D7"/>
<dbReference type="Gene3D" id="3.60.160.10">
    <property type="entry name" value="Mitochondrial biogenesis AIM24"/>
    <property type="match status" value="1"/>
</dbReference>
<evidence type="ECO:0000313" key="1">
    <source>
        <dbReference type="EMBL" id="MBC5581140.1"/>
    </source>
</evidence>
<name>A0A923I6D7_9FIRM</name>
<dbReference type="InterPro" id="IPR036983">
    <property type="entry name" value="AIM24_sf"/>
</dbReference>
<dbReference type="PANTHER" id="PTHR43657:SF1">
    <property type="entry name" value="ALTERED INHERITANCE OF MITOCHONDRIA PROTEIN 24, MITOCHONDRIAL"/>
    <property type="match status" value="1"/>
</dbReference>
<proteinExistence type="predicted"/>
<keyword evidence="2" id="KW-1185">Reference proteome</keyword>